<reference key="2">
    <citation type="journal article" date="2000" name="Nature">
        <title>Sequence and analysis of chromosome 3 of the plant Arabidopsis thaliana.</title>
        <authorList>
            <consortium name="European Union Chromosome 3 Arabidopsis Sequencing Consortium"/>
            <consortium name="Institute for Genomic Research"/>
            <consortium name="Kazusa DNA Research Institute"/>
            <person name="Salanoubat M."/>
            <person name="Lemcke K."/>
            <person name="Rieger M."/>
            <person name="Ansorge W."/>
            <person name="Unseld M."/>
            <person name="Fartmann B."/>
            <person name="Valle G."/>
            <person name="Blocker H."/>
            <person name="Perez-Alonso M."/>
            <person name="Obermaier B."/>
            <person name="Delseny M."/>
            <person name="Boutry M."/>
            <person name="Grivell L.A."/>
            <person name="Mache R."/>
            <person name="Puigdomenech P."/>
            <person name="De Simone V."/>
            <person name="Choisne N."/>
            <person name="Artiguenave F."/>
            <person name="Robert C."/>
            <person name="Brottier P."/>
            <person name="Wincker P."/>
            <person name="Cattolico L."/>
            <person name="Weissenbach J."/>
            <person name="Saurin W."/>
            <person name="Quetier F."/>
            <person name="Schafer M."/>
            <person name="Muller-Auer S."/>
            <person name="Gabel C."/>
            <person name="Fuchs M."/>
            <person name="Benes V."/>
            <person name="Wurmbach E."/>
            <person name="Drzonek H."/>
            <person name="Erfle H."/>
            <person name="Jordan N."/>
            <person name="Bangert S."/>
            <person name="Wiedelmann R."/>
            <person name="Kranz H."/>
            <person name="Voss H."/>
            <person name="Holland R."/>
            <person name="Brandt P."/>
            <person name="Nyakatura G."/>
            <person name="Vezzi A."/>
            <person name="D'Angelo M."/>
            <person name="Pallavicini A."/>
            <person name="Toppo S."/>
            <person name="Simionati B."/>
            <person name="Conrad A."/>
            <person name="Hornischer K."/>
            <person name="Kauer G."/>
            <person name="Lohnert T.H."/>
            <person name="Nordsiek G."/>
            <person name="Reichelt J."/>
            <person name="Scharfe M."/>
            <person name="Schon O."/>
            <person name="Bargues M."/>
            <person name="Terol J."/>
            <person name="Climent J."/>
            <person name="Navarro P."/>
            <person name="Collado C."/>
            <person name="Perez-Perez A."/>
            <person name="Ottenwalder B."/>
            <person name="Duchemin D."/>
            <person name="Cooke R."/>
            <person name="Laudie M."/>
            <person name="Berger-Llauro C."/>
            <person name="Purnelle B."/>
            <person name="Masuy D."/>
            <person name="de Haan M."/>
            <person name="Maarse A.C."/>
            <person name="Alcaraz J.P."/>
            <person name="Cottet A."/>
            <person name="Casacuberta E."/>
            <person name="Monfort A."/>
            <person name="Argiriou A."/>
            <person name="flores M."/>
            <person name="Liguori R."/>
            <person name="Vitale D."/>
            <person name="Mannhaupt G."/>
            <person name="Haase D."/>
            <person name="Schoof H."/>
            <person name="Rudd S."/>
            <person name="Zaccaria P."/>
            <person name="Mewes H.W."/>
            <person name="Mayer K.F."/>
            <person name="Kaul S."/>
            <person name="Town C.D."/>
            <person name="Koo H.L."/>
            <person name="Tallon L.J."/>
            <person name="Jenkins J."/>
            <person name="Rooney T."/>
            <person name="Rizzo M."/>
            <person name="Walts A."/>
            <person name="Utterback T."/>
            <person name="Fujii C.Y."/>
            <person name="Shea T.P."/>
            <person name="Creasy T.H."/>
            <person name="Haas B."/>
            <person name="Maiti R."/>
            <person name="Wu D."/>
            <person name="Peterson J."/>
            <person name="Van Aken S."/>
            <person name="Pai G."/>
            <person name="Militscher J."/>
            <person name="Sellers P."/>
            <person name="Gill J.E."/>
            <person name="Feldblyum T.V."/>
            <person name="Preuss D."/>
            <person name="Lin X."/>
            <person name="Nierman W.C."/>
            <person name="Salzberg S.L."/>
            <person name="White O."/>
            <person name="Venter J.C."/>
            <person name="Fraser C.M."/>
            <person name="Kaneko T."/>
            <person name="Nakamura Y."/>
            <person name="Sato S."/>
            <person name="Kato T."/>
            <person name="Asamizu E."/>
            <person name="Sasamoto S."/>
            <person name="Kimura T."/>
            <person name="Idesawa K."/>
            <person name="Kawashima K."/>
            <person name="Kishida Y."/>
            <person name="Kiyokawa C."/>
            <person name="Kohara M."/>
            <person name="Matsumoto M."/>
            <person name="Matsuno A."/>
            <person name="Muraki A."/>
            <person name="Nakayama S."/>
            <person name="Nakazaki N."/>
            <person name="Shinpo S."/>
            <person name="Takeuchi C."/>
            <person name="Wada T."/>
            <person name="Watanabe A."/>
            <person name="Yamada M."/>
            <person name="Yasuda M."/>
            <person name="Tabata S."/>
        </authorList>
    </citation>
    <scope>NUCLEOTIDE SEQUENCE [LARGE SCALE GENOMIC DNA]</scope>
    <source>
        <strain>cv. Columbia</strain>
    </source>
</reference>
<dbReference type="PANTHER" id="PTHR45023:SF4">
    <property type="entry name" value="GLYCINE-RICH PROTEIN-RELATED"/>
    <property type="match status" value="1"/>
</dbReference>
<accession>Q9LH46</accession>
<name>Q9LH46_ARATH</name>
<dbReference type="AlphaFoldDB" id="Q9LH46"/>
<dbReference type="EMBL" id="AP002064">
    <property type="protein sequence ID" value="BAB01970.1"/>
    <property type="molecule type" value="Genomic_DNA"/>
</dbReference>
<feature type="region of interest" description="Disordered" evidence="1">
    <location>
        <begin position="124"/>
        <end position="172"/>
    </location>
</feature>
<evidence type="ECO:0000256" key="1">
    <source>
        <dbReference type="SAM" id="MobiDB-lite"/>
    </source>
</evidence>
<evidence type="ECO:0000313" key="2">
    <source>
        <dbReference type="EMBL" id="BAB01970.1"/>
    </source>
</evidence>
<reference evidence="2" key="1">
    <citation type="journal article" date="2000" name="DNA Res.">
        <title>Structural analysis of Arabidopsis thaliana chromosome 3. II. Sequence features of the 4,251,695 bp regions covered by 90 P1, TAC and BAC clones.</title>
        <authorList>
            <person name="Nakamura Y."/>
        </authorList>
    </citation>
    <scope>NUCLEOTIDE SEQUENCE [LARGE SCALE GENOMIC DNA]</scope>
</reference>
<sequence>MYDLTYIDIILNVNVIKASLLFISVSPSLGLGKSAALVFSTKWCEAALYGETTNTYRIPRMRTKWASKYDVLLIYAWLNTSKDVVISNEQRANAFWKRIASYIASSPSVGTLNNRPARNLLNKRRKVSGGPPVAIPSSTPVVEASQARPPGIKAAKGKGKRSMAGDSTNVEE</sequence>
<organism evidence="2">
    <name type="scientific">Arabidopsis thaliana</name>
    <name type="common">Mouse-ear cress</name>
    <dbReference type="NCBI Taxonomy" id="3702"/>
    <lineage>
        <taxon>Eukaryota</taxon>
        <taxon>Viridiplantae</taxon>
        <taxon>Streptophyta</taxon>
        <taxon>Embryophyta</taxon>
        <taxon>Tracheophyta</taxon>
        <taxon>Spermatophyta</taxon>
        <taxon>Magnoliopsida</taxon>
        <taxon>eudicotyledons</taxon>
        <taxon>Gunneridae</taxon>
        <taxon>Pentapetalae</taxon>
        <taxon>rosids</taxon>
        <taxon>malvids</taxon>
        <taxon>Brassicales</taxon>
        <taxon>Brassicaceae</taxon>
        <taxon>Camelineae</taxon>
        <taxon>Arabidopsis</taxon>
    </lineage>
</organism>
<dbReference type="PANTHER" id="PTHR45023">
    <property type="match status" value="1"/>
</dbReference>
<proteinExistence type="predicted"/>
<protein>
    <submittedName>
        <fullName evidence="2">Uncharacterized protein</fullName>
    </submittedName>
</protein>